<keyword evidence="2" id="KW-0805">Transcription regulation</keyword>
<proteinExistence type="predicted"/>
<evidence type="ECO:0000256" key="4">
    <source>
        <dbReference type="ARBA" id="ARBA00023163"/>
    </source>
</evidence>
<feature type="domain" description="TF-B3" evidence="6">
    <location>
        <begin position="79"/>
        <end position="177"/>
    </location>
</feature>
<name>A0A2G5F9U5_AQUCA</name>
<dbReference type="GO" id="GO:0005634">
    <property type="term" value="C:nucleus"/>
    <property type="evidence" value="ECO:0007669"/>
    <property type="project" value="UniProtKB-SubCell"/>
</dbReference>
<gene>
    <name evidence="7" type="ORF">AQUCO_00100335v1</name>
</gene>
<evidence type="ECO:0000313" key="8">
    <source>
        <dbReference type="Proteomes" id="UP000230069"/>
    </source>
</evidence>
<keyword evidence="5" id="KW-0539">Nucleus</keyword>
<dbReference type="EMBL" id="KZ305018">
    <property type="protein sequence ID" value="PIA64791.1"/>
    <property type="molecule type" value="Genomic_DNA"/>
</dbReference>
<comment type="subcellular location">
    <subcellularLocation>
        <location evidence="1">Nucleus</location>
    </subcellularLocation>
</comment>
<sequence length="199" mass="23252">MMPHHAEEITVKEDMNYDSLEEEEEEVIAAAKVLVGMKNEDLDTQTALALHNLRIQIVENMLPPIEKLSDLVEGWSKCFIKLLTESDTKKTQGRLAIRRKFVVSQILPILKLKEGDKLLTRGIEVLVYDIRGNKSSKMKFSKWKKVFVLISGWRKFYQEHDLKANEDEVHLWACRDVRTKKLCFAITWHKVFRPDEDVN</sequence>
<dbReference type="InParanoid" id="A0A2G5F9U5"/>
<dbReference type="GO" id="GO:0003677">
    <property type="term" value="F:DNA binding"/>
    <property type="evidence" value="ECO:0007669"/>
    <property type="project" value="UniProtKB-KW"/>
</dbReference>
<evidence type="ECO:0000259" key="6">
    <source>
        <dbReference type="SMART" id="SM01019"/>
    </source>
</evidence>
<organism evidence="7 8">
    <name type="scientific">Aquilegia coerulea</name>
    <name type="common">Rocky mountain columbine</name>
    <dbReference type="NCBI Taxonomy" id="218851"/>
    <lineage>
        <taxon>Eukaryota</taxon>
        <taxon>Viridiplantae</taxon>
        <taxon>Streptophyta</taxon>
        <taxon>Embryophyta</taxon>
        <taxon>Tracheophyta</taxon>
        <taxon>Spermatophyta</taxon>
        <taxon>Magnoliopsida</taxon>
        <taxon>Ranunculales</taxon>
        <taxon>Ranunculaceae</taxon>
        <taxon>Thalictroideae</taxon>
        <taxon>Aquilegia</taxon>
    </lineage>
</organism>
<keyword evidence="8" id="KW-1185">Reference proteome</keyword>
<evidence type="ECO:0000313" key="7">
    <source>
        <dbReference type="EMBL" id="PIA64791.1"/>
    </source>
</evidence>
<dbReference type="Proteomes" id="UP000230069">
    <property type="component" value="Unassembled WGS sequence"/>
</dbReference>
<dbReference type="OrthoDB" id="668173at2759"/>
<keyword evidence="3" id="KW-0238">DNA-binding</keyword>
<reference evidence="7 8" key="1">
    <citation type="submission" date="2017-09" db="EMBL/GenBank/DDBJ databases">
        <title>WGS assembly of Aquilegia coerulea Goldsmith.</title>
        <authorList>
            <person name="Hodges S."/>
            <person name="Kramer E."/>
            <person name="Nordborg M."/>
            <person name="Tomkins J."/>
            <person name="Borevitz J."/>
            <person name="Derieg N."/>
            <person name="Yan J."/>
            <person name="Mihaltcheva S."/>
            <person name="Hayes R.D."/>
            <person name="Rokhsar D."/>
        </authorList>
    </citation>
    <scope>NUCLEOTIDE SEQUENCE [LARGE SCALE GENOMIC DNA]</scope>
    <source>
        <strain evidence="8">cv. Goldsmith</strain>
    </source>
</reference>
<keyword evidence="4" id="KW-0804">Transcription</keyword>
<dbReference type="CDD" id="cd10017">
    <property type="entry name" value="B3_DNA"/>
    <property type="match status" value="1"/>
</dbReference>
<accession>A0A2G5F9U5</accession>
<evidence type="ECO:0000256" key="1">
    <source>
        <dbReference type="ARBA" id="ARBA00004123"/>
    </source>
</evidence>
<dbReference type="AlphaFoldDB" id="A0A2G5F9U5"/>
<evidence type="ECO:0000256" key="3">
    <source>
        <dbReference type="ARBA" id="ARBA00023125"/>
    </source>
</evidence>
<evidence type="ECO:0000256" key="5">
    <source>
        <dbReference type="ARBA" id="ARBA00023242"/>
    </source>
</evidence>
<dbReference type="PANTHER" id="PTHR31541">
    <property type="entry name" value="B3 DOMAIN PLANT PROTEIN-RELATED"/>
    <property type="match status" value="1"/>
</dbReference>
<dbReference type="InterPro" id="IPR015300">
    <property type="entry name" value="DNA-bd_pseudobarrel_sf"/>
</dbReference>
<dbReference type="STRING" id="218851.A0A2G5F9U5"/>
<dbReference type="InterPro" id="IPR005508">
    <property type="entry name" value="At2g31720-like"/>
</dbReference>
<evidence type="ECO:0000256" key="2">
    <source>
        <dbReference type="ARBA" id="ARBA00023015"/>
    </source>
</evidence>
<dbReference type="PANTHER" id="PTHR31541:SF28">
    <property type="entry name" value="TF-B3 DOMAIN-CONTAINING PROTEIN"/>
    <property type="match status" value="1"/>
</dbReference>
<dbReference type="SUPFAM" id="SSF101936">
    <property type="entry name" value="DNA-binding pseudobarrel domain"/>
    <property type="match status" value="1"/>
</dbReference>
<dbReference type="Gene3D" id="2.40.330.10">
    <property type="entry name" value="DNA-binding pseudobarrel domain"/>
    <property type="match status" value="1"/>
</dbReference>
<protein>
    <recommendedName>
        <fullName evidence="6">TF-B3 domain-containing protein</fullName>
    </recommendedName>
</protein>
<dbReference type="InterPro" id="IPR003340">
    <property type="entry name" value="B3_DNA-bd"/>
</dbReference>
<dbReference type="SMART" id="SM01019">
    <property type="entry name" value="B3"/>
    <property type="match status" value="1"/>
</dbReference>